<keyword evidence="4" id="KW-1185">Reference proteome</keyword>
<dbReference type="InterPro" id="IPR011990">
    <property type="entry name" value="TPR-like_helical_dom_sf"/>
</dbReference>
<evidence type="ECO:0000256" key="1">
    <source>
        <dbReference type="PROSITE-ProRule" id="PRU00339"/>
    </source>
</evidence>
<organism evidence="3 4">
    <name type="scientific">Pseudomonas eucalypticola</name>
    <dbReference type="NCBI Taxonomy" id="2599595"/>
    <lineage>
        <taxon>Bacteria</taxon>
        <taxon>Pseudomonadati</taxon>
        <taxon>Pseudomonadota</taxon>
        <taxon>Gammaproteobacteria</taxon>
        <taxon>Pseudomonadales</taxon>
        <taxon>Pseudomonadaceae</taxon>
        <taxon>Pseudomonas</taxon>
    </lineage>
</organism>
<evidence type="ECO:0000313" key="3">
    <source>
        <dbReference type="EMBL" id="QKZ07293.1"/>
    </source>
</evidence>
<dbReference type="PROSITE" id="PS50005">
    <property type="entry name" value="TPR"/>
    <property type="match status" value="3"/>
</dbReference>
<feature type="repeat" description="TPR" evidence="1">
    <location>
        <begin position="51"/>
        <end position="84"/>
    </location>
</feature>
<dbReference type="PROSITE" id="PS50293">
    <property type="entry name" value="TPR_REGION"/>
    <property type="match status" value="1"/>
</dbReference>
<keyword evidence="1" id="KW-0802">TPR repeat</keyword>
<dbReference type="Pfam" id="PF04991">
    <property type="entry name" value="LicD"/>
    <property type="match status" value="1"/>
</dbReference>
<dbReference type="RefSeq" id="WP_176572191.1">
    <property type="nucleotide sequence ID" value="NZ_CP056030.1"/>
</dbReference>
<dbReference type="GO" id="GO:0035269">
    <property type="term" value="P:protein O-linked glycosylation via mannose"/>
    <property type="evidence" value="ECO:0007669"/>
    <property type="project" value="TreeGrafter"/>
</dbReference>
<dbReference type="AlphaFoldDB" id="A0A7D5DAH9"/>
<gene>
    <name evidence="3" type="ORF">HWQ56_27330</name>
</gene>
<protein>
    <submittedName>
        <fullName evidence="3">Tetratricopeptide repeat protein</fullName>
    </submittedName>
</protein>
<dbReference type="InterPro" id="IPR052384">
    <property type="entry name" value="TMTC_O-mannosyltransferase"/>
</dbReference>
<dbReference type="Pfam" id="PF13432">
    <property type="entry name" value="TPR_16"/>
    <property type="match status" value="2"/>
</dbReference>
<feature type="domain" description="LicD/FKTN/FKRP nucleotidyltransferase" evidence="2">
    <location>
        <begin position="185"/>
        <end position="222"/>
    </location>
</feature>
<sequence>MSRTARKTWSNKNEDAANAYINSGRQLLRQQRTDEAIASFRQALPLAPRNARLHADLGLLLAKQKKTAEALTLLDRALELDPDQVQVLVKLAEIHNQQDDSTRADALVQRALQLAPRSTSAHLVLGVVRHHQVRLPEALACYRQALTLRLEKPISVTPRAPRDDFNKPQVEQLLWDTLAALCQAGVHAFAAYGTLLGLTREGGLLPFDKDIDFGLPHCEMERATHCLIRRGWVEPTGAHRLTNPKAFYHPAHKISLDLSGFVVDREGNTCTGFWIKDGLHEWHRQTRYPTLHLIKGHTPDNRPIWQLEQADTWLTAVYGDWRTPDAFFDTVIAAKNLQGFSLLTECYAVSRIYSHIESGHLHKARALADHALAHRPEDELLLAARAALGTVLAP</sequence>
<dbReference type="Proteomes" id="UP000509568">
    <property type="component" value="Chromosome"/>
</dbReference>
<evidence type="ECO:0000313" key="4">
    <source>
        <dbReference type="Proteomes" id="UP000509568"/>
    </source>
</evidence>
<dbReference type="KEGG" id="pez:HWQ56_27330"/>
<feature type="repeat" description="TPR" evidence="1">
    <location>
        <begin position="85"/>
        <end position="118"/>
    </location>
</feature>
<dbReference type="SMART" id="SM00028">
    <property type="entry name" value="TPR"/>
    <property type="match status" value="4"/>
</dbReference>
<dbReference type="PANTHER" id="PTHR44216">
    <property type="entry name" value="PROTEIN O-MANNOSYL-TRANSFERASE TMTC2"/>
    <property type="match status" value="1"/>
</dbReference>
<dbReference type="Gene3D" id="1.25.40.10">
    <property type="entry name" value="Tetratricopeptide repeat domain"/>
    <property type="match status" value="1"/>
</dbReference>
<dbReference type="InterPro" id="IPR019734">
    <property type="entry name" value="TPR_rpt"/>
</dbReference>
<reference evidence="3 4" key="1">
    <citation type="submission" date="2020-06" db="EMBL/GenBank/DDBJ databases">
        <title>Pseudomonas eucalypticola sp. nov., an endophyte of Eucalyptus dunnii leaves with biocontrol ability of eucalyptus leaf blight.</title>
        <authorList>
            <person name="Liu Y."/>
            <person name="Song Z."/>
            <person name="Zeng H."/>
            <person name="Lu M."/>
            <person name="Wang X."/>
            <person name="Lian X."/>
            <person name="Zhang Q."/>
        </authorList>
    </citation>
    <scope>NUCLEOTIDE SEQUENCE [LARGE SCALE GENOMIC DNA]</scope>
    <source>
        <strain evidence="3 4">NP-1</strain>
    </source>
</reference>
<dbReference type="InterPro" id="IPR007074">
    <property type="entry name" value="LicD/FKTN/FKRP_NTP_transf"/>
</dbReference>
<proteinExistence type="predicted"/>
<name>A0A7D5DAH9_9PSED</name>
<feature type="repeat" description="TPR" evidence="1">
    <location>
        <begin position="17"/>
        <end position="50"/>
    </location>
</feature>
<dbReference type="EMBL" id="CP056030">
    <property type="protein sequence ID" value="QKZ07293.1"/>
    <property type="molecule type" value="Genomic_DNA"/>
</dbReference>
<dbReference type="SUPFAM" id="SSF48452">
    <property type="entry name" value="TPR-like"/>
    <property type="match status" value="1"/>
</dbReference>
<dbReference type="GO" id="GO:0000030">
    <property type="term" value="F:mannosyltransferase activity"/>
    <property type="evidence" value="ECO:0007669"/>
    <property type="project" value="TreeGrafter"/>
</dbReference>
<evidence type="ECO:0000259" key="2">
    <source>
        <dbReference type="Pfam" id="PF04991"/>
    </source>
</evidence>
<dbReference type="PANTHER" id="PTHR44216:SF3">
    <property type="entry name" value="PROTEIN O-MANNOSYL-TRANSFERASE TMTC2"/>
    <property type="match status" value="1"/>
</dbReference>
<accession>A0A7D5DAH9</accession>